<gene>
    <name evidence="2" type="ORF">TNCT_71181</name>
</gene>
<accession>A0A8X6L2E6</accession>
<dbReference type="AlphaFoldDB" id="A0A8X6L2E6"/>
<sequence>MISGTLDNSEDDSSGRNEKVKRFTSQRKRKGQGLAEQLVIFLKENLLVERTWIKTVQKILRKYGYLAIKKTNSVNST</sequence>
<feature type="compositionally biased region" description="Basic residues" evidence="1">
    <location>
        <begin position="22"/>
        <end position="31"/>
    </location>
</feature>
<reference evidence="2" key="1">
    <citation type="submission" date="2020-07" db="EMBL/GenBank/DDBJ databases">
        <title>Multicomponent nature underlies the extraordinary mechanical properties of spider dragline silk.</title>
        <authorList>
            <person name="Kono N."/>
            <person name="Nakamura H."/>
            <person name="Mori M."/>
            <person name="Yoshida Y."/>
            <person name="Ohtoshi R."/>
            <person name="Malay A.D."/>
            <person name="Moran D.A.P."/>
            <person name="Tomita M."/>
            <person name="Numata K."/>
            <person name="Arakawa K."/>
        </authorList>
    </citation>
    <scope>NUCLEOTIDE SEQUENCE</scope>
</reference>
<protein>
    <submittedName>
        <fullName evidence="2">Uncharacterized protein</fullName>
    </submittedName>
</protein>
<dbReference type="EMBL" id="BMAO01013838">
    <property type="protein sequence ID" value="GFQ91263.1"/>
    <property type="molecule type" value="Genomic_DNA"/>
</dbReference>
<proteinExistence type="predicted"/>
<evidence type="ECO:0000313" key="3">
    <source>
        <dbReference type="Proteomes" id="UP000887116"/>
    </source>
</evidence>
<feature type="region of interest" description="Disordered" evidence="1">
    <location>
        <begin position="1"/>
        <end position="31"/>
    </location>
</feature>
<dbReference type="Proteomes" id="UP000887116">
    <property type="component" value="Unassembled WGS sequence"/>
</dbReference>
<name>A0A8X6L2E6_TRICU</name>
<organism evidence="2 3">
    <name type="scientific">Trichonephila clavata</name>
    <name type="common">Joro spider</name>
    <name type="synonym">Nephila clavata</name>
    <dbReference type="NCBI Taxonomy" id="2740835"/>
    <lineage>
        <taxon>Eukaryota</taxon>
        <taxon>Metazoa</taxon>
        <taxon>Ecdysozoa</taxon>
        <taxon>Arthropoda</taxon>
        <taxon>Chelicerata</taxon>
        <taxon>Arachnida</taxon>
        <taxon>Araneae</taxon>
        <taxon>Araneomorphae</taxon>
        <taxon>Entelegynae</taxon>
        <taxon>Araneoidea</taxon>
        <taxon>Nephilidae</taxon>
        <taxon>Trichonephila</taxon>
    </lineage>
</organism>
<evidence type="ECO:0000256" key="1">
    <source>
        <dbReference type="SAM" id="MobiDB-lite"/>
    </source>
</evidence>
<evidence type="ECO:0000313" key="2">
    <source>
        <dbReference type="EMBL" id="GFQ91263.1"/>
    </source>
</evidence>
<keyword evidence="3" id="KW-1185">Reference proteome</keyword>
<comment type="caution">
    <text evidence="2">The sequence shown here is derived from an EMBL/GenBank/DDBJ whole genome shotgun (WGS) entry which is preliminary data.</text>
</comment>